<dbReference type="Proteomes" id="UP000235145">
    <property type="component" value="Unassembled WGS sequence"/>
</dbReference>
<dbReference type="AlphaFoldDB" id="A0A9R1UJV7"/>
<evidence type="ECO:0000256" key="1">
    <source>
        <dbReference type="SAM" id="MobiDB-lite"/>
    </source>
</evidence>
<evidence type="ECO:0008006" key="4">
    <source>
        <dbReference type="Google" id="ProtNLM"/>
    </source>
</evidence>
<name>A0A9R1UJV7_LACSA</name>
<organism evidence="2 3">
    <name type="scientific">Lactuca sativa</name>
    <name type="common">Garden lettuce</name>
    <dbReference type="NCBI Taxonomy" id="4236"/>
    <lineage>
        <taxon>Eukaryota</taxon>
        <taxon>Viridiplantae</taxon>
        <taxon>Streptophyta</taxon>
        <taxon>Embryophyta</taxon>
        <taxon>Tracheophyta</taxon>
        <taxon>Spermatophyta</taxon>
        <taxon>Magnoliopsida</taxon>
        <taxon>eudicotyledons</taxon>
        <taxon>Gunneridae</taxon>
        <taxon>Pentapetalae</taxon>
        <taxon>asterids</taxon>
        <taxon>campanulids</taxon>
        <taxon>Asterales</taxon>
        <taxon>Asteraceae</taxon>
        <taxon>Cichorioideae</taxon>
        <taxon>Cichorieae</taxon>
        <taxon>Lactucinae</taxon>
        <taxon>Lactuca</taxon>
    </lineage>
</organism>
<protein>
    <recommendedName>
        <fullName evidence="4">USP domain-containing protein</fullName>
    </recommendedName>
</protein>
<feature type="compositionally biased region" description="Polar residues" evidence="1">
    <location>
        <begin position="266"/>
        <end position="277"/>
    </location>
</feature>
<feature type="region of interest" description="Disordered" evidence="1">
    <location>
        <begin position="248"/>
        <end position="277"/>
    </location>
</feature>
<dbReference type="Gene3D" id="3.90.70.10">
    <property type="entry name" value="Cysteine proteinases"/>
    <property type="match status" value="1"/>
</dbReference>
<sequence length="277" mass="31975">MWHIHEYEVKRDVLFLLGVPGPVEWQDWEKMDRGDQLPLGLPQVMMALTRDGFTLISLKVQFTFLDFRHFLSPATYVEALSIDYYYIFGVLLWCFVPKGKGEERIWKVYPKEFIQKQTSMELDSIVFVIVNCDTSYIIIFLPLLQIGYPTLHAFVEFISGFDMPSDIHSKKKDNILLENGKPFRPIMFESVLNNFSPDMPDSFSRRPRQEDAQVFLSFVMHQMHDELLELGGEGCNFNGGKVSLVSSVSDEDDDDSWETVGPKNKTAITRTQSSKSF</sequence>
<reference evidence="2 3" key="1">
    <citation type="journal article" date="2017" name="Nat. Commun.">
        <title>Genome assembly with in vitro proximity ligation data and whole-genome triplication in lettuce.</title>
        <authorList>
            <person name="Reyes-Chin-Wo S."/>
            <person name="Wang Z."/>
            <person name="Yang X."/>
            <person name="Kozik A."/>
            <person name="Arikit S."/>
            <person name="Song C."/>
            <person name="Xia L."/>
            <person name="Froenicke L."/>
            <person name="Lavelle D.O."/>
            <person name="Truco M.J."/>
            <person name="Xia R."/>
            <person name="Zhu S."/>
            <person name="Xu C."/>
            <person name="Xu H."/>
            <person name="Xu X."/>
            <person name="Cox K."/>
            <person name="Korf I."/>
            <person name="Meyers B.C."/>
            <person name="Michelmore R.W."/>
        </authorList>
    </citation>
    <scope>NUCLEOTIDE SEQUENCE [LARGE SCALE GENOMIC DNA]</scope>
    <source>
        <strain evidence="3">cv. Salinas</strain>
        <tissue evidence="2">Seedlings</tissue>
    </source>
</reference>
<dbReference type="EMBL" id="NBSK02000009">
    <property type="protein sequence ID" value="KAJ0188358.1"/>
    <property type="molecule type" value="Genomic_DNA"/>
</dbReference>
<proteinExistence type="predicted"/>
<evidence type="ECO:0000313" key="2">
    <source>
        <dbReference type="EMBL" id="KAJ0188358.1"/>
    </source>
</evidence>
<comment type="caution">
    <text evidence="2">The sequence shown here is derived from an EMBL/GenBank/DDBJ whole genome shotgun (WGS) entry which is preliminary data.</text>
</comment>
<accession>A0A9R1UJV7</accession>
<keyword evidence="3" id="KW-1185">Reference proteome</keyword>
<evidence type="ECO:0000313" key="3">
    <source>
        <dbReference type="Proteomes" id="UP000235145"/>
    </source>
</evidence>
<gene>
    <name evidence="2" type="ORF">LSAT_V11C900499760</name>
</gene>